<comment type="caution">
    <text evidence="1">The sequence shown here is derived from an EMBL/GenBank/DDBJ whole genome shotgun (WGS) entry which is preliminary data.</text>
</comment>
<dbReference type="EMBL" id="MU277199">
    <property type="protein sequence ID" value="KAI0064296.1"/>
    <property type="molecule type" value="Genomic_DNA"/>
</dbReference>
<sequence>MPTSHRYGSRTHIECLLRSHFPKLTDLSFAKWGPMGTQRAVQFLYVHPTIQRLVWSGEFGRSFRKDISEPFLPHLQYLKADSWTIPEAIIGGNHCPRYLSTLGCRVLSQRNSLPDLPRGSGRSVRRLTVVCSDVATLRSLADVFPSVTHLNVSGGLSFARDSGVWFHKAILASLEASKSYMDASLTHHRARPLVLSATRGVGWHDVQGFCAYA</sequence>
<dbReference type="Proteomes" id="UP000814140">
    <property type="component" value="Unassembled WGS sequence"/>
</dbReference>
<evidence type="ECO:0000313" key="2">
    <source>
        <dbReference type="Proteomes" id="UP000814140"/>
    </source>
</evidence>
<protein>
    <submittedName>
        <fullName evidence="1">Uncharacterized protein</fullName>
    </submittedName>
</protein>
<gene>
    <name evidence="1" type="ORF">BV25DRAFT_1823270</name>
</gene>
<reference evidence="1" key="2">
    <citation type="journal article" date="2022" name="New Phytol.">
        <title>Evolutionary transition to the ectomycorrhizal habit in the genomes of a hyperdiverse lineage of mushroom-forming fungi.</title>
        <authorList>
            <person name="Looney B."/>
            <person name="Miyauchi S."/>
            <person name="Morin E."/>
            <person name="Drula E."/>
            <person name="Courty P.E."/>
            <person name="Kohler A."/>
            <person name="Kuo A."/>
            <person name="LaButti K."/>
            <person name="Pangilinan J."/>
            <person name="Lipzen A."/>
            <person name="Riley R."/>
            <person name="Andreopoulos W."/>
            <person name="He G."/>
            <person name="Johnson J."/>
            <person name="Nolan M."/>
            <person name="Tritt A."/>
            <person name="Barry K.W."/>
            <person name="Grigoriev I.V."/>
            <person name="Nagy L.G."/>
            <person name="Hibbett D."/>
            <person name="Henrissat B."/>
            <person name="Matheny P.B."/>
            <person name="Labbe J."/>
            <person name="Martin F.M."/>
        </authorList>
    </citation>
    <scope>NUCLEOTIDE SEQUENCE</scope>
    <source>
        <strain evidence="1">HHB10654</strain>
    </source>
</reference>
<name>A0ACB8T8F6_9AGAM</name>
<reference evidence="1" key="1">
    <citation type="submission" date="2021-03" db="EMBL/GenBank/DDBJ databases">
        <authorList>
            <consortium name="DOE Joint Genome Institute"/>
            <person name="Ahrendt S."/>
            <person name="Looney B.P."/>
            <person name="Miyauchi S."/>
            <person name="Morin E."/>
            <person name="Drula E."/>
            <person name="Courty P.E."/>
            <person name="Chicoki N."/>
            <person name="Fauchery L."/>
            <person name="Kohler A."/>
            <person name="Kuo A."/>
            <person name="Labutti K."/>
            <person name="Pangilinan J."/>
            <person name="Lipzen A."/>
            <person name="Riley R."/>
            <person name="Andreopoulos W."/>
            <person name="He G."/>
            <person name="Johnson J."/>
            <person name="Barry K.W."/>
            <person name="Grigoriev I.V."/>
            <person name="Nagy L."/>
            <person name="Hibbett D."/>
            <person name="Henrissat B."/>
            <person name="Matheny P.B."/>
            <person name="Labbe J."/>
            <person name="Martin F."/>
        </authorList>
    </citation>
    <scope>NUCLEOTIDE SEQUENCE</scope>
    <source>
        <strain evidence="1">HHB10654</strain>
    </source>
</reference>
<proteinExistence type="predicted"/>
<evidence type="ECO:0000313" key="1">
    <source>
        <dbReference type="EMBL" id="KAI0064296.1"/>
    </source>
</evidence>
<accession>A0ACB8T8F6</accession>
<organism evidence="1 2">
    <name type="scientific">Artomyces pyxidatus</name>
    <dbReference type="NCBI Taxonomy" id="48021"/>
    <lineage>
        <taxon>Eukaryota</taxon>
        <taxon>Fungi</taxon>
        <taxon>Dikarya</taxon>
        <taxon>Basidiomycota</taxon>
        <taxon>Agaricomycotina</taxon>
        <taxon>Agaricomycetes</taxon>
        <taxon>Russulales</taxon>
        <taxon>Auriscalpiaceae</taxon>
        <taxon>Artomyces</taxon>
    </lineage>
</organism>
<keyword evidence="2" id="KW-1185">Reference proteome</keyword>